<gene>
    <name evidence="3" type="ORF">ACFSDE_02180</name>
</gene>
<proteinExistence type="predicted"/>
<sequence>MTHTALLPTGLDYGPGFGGAPDPAMPDGFAALFVLALVAGIATTVWKVSTARRMARDAGMDEDDATAMTLLTDDGFEAAYTASSIRAGLREPATPPPPTAEARLTELRGLLDQGLVTQDEYDAARRRIIEGL</sequence>
<name>A0ABW4TGW9_9ACTN</name>
<keyword evidence="4" id="KW-1185">Reference proteome</keyword>
<feature type="domain" description="SHOCT" evidence="2">
    <location>
        <begin position="103"/>
        <end position="128"/>
    </location>
</feature>
<evidence type="ECO:0000256" key="1">
    <source>
        <dbReference type="SAM" id="Phobius"/>
    </source>
</evidence>
<organism evidence="3 4">
    <name type="scientific">Nocardioides aestuarii</name>
    <dbReference type="NCBI Taxonomy" id="252231"/>
    <lineage>
        <taxon>Bacteria</taxon>
        <taxon>Bacillati</taxon>
        <taxon>Actinomycetota</taxon>
        <taxon>Actinomycetes</taxon>
        <taxon>Propionibacteriales</taxon>
        <taxon>Nocardioidaceae</taxon>
        <taxon>Nocardioides</taxon>
    </lineage>
</organism>
<feature type="transmembrane region" description="Helical" evidence="1">
    <location>
        <begin position="28"/>
        <end position="46"/>
    </location>
</feature>
<evidence type="ECO:0000259" key="2">
    <source>
        <dbReference type="Pfam" id="PF09851"/>
    </source>
</evidence>
<dbReference type="InterPro" id="IPR018649">
    <property type="entry name" value="SHOCT"/>
</dbReference>
<comment type="caution">
    <text evidence="3">The sequence shown here is derived from an EMBL/GenBank/DDBJ whole genome shotgun (WGS) entry which is preliminary data.</text>
</comment>
<evidence type="ECO:0000313" key="3">
    <source>
        <dbReference type="EMBL" id="MFD1945583.1"/>
    </source>
</evidence>
<protein>
    <submittedName>
        <fullName evidence="3">SHOCT domain-containing protein</fullName>
    </submittedName>
</protein>
<keyword evidence="1" id="KW-1133">Transmembrane helix</keyword>
<dbReference type="Pfam" id="PF09851">
    <property type="entry name" value="SHOCT"/>
    <property type="match status" value="1"/>
</dbReference>
<keyword evidence="1" id="KW-0472">Membrane</keyword>
<dbReference type="Proteomes" id="UP001597351">
    <property type="component" value="Unassembled WGS sequence"/>
</dbReference>
<accession>A0ABW4TGW9</accession>
<keyword evidence="1" id="KW-0812">Transmembrane</keyword>
<reference evidence="4" key="1">
    <citation type="journal article" date="2019" name="Int. J. Syst. Evol. Microbiol.">
        <title>The Global Catalogue of Microorganisms (GCM) 10K type strain sequencing project: providing services to taxonomists for standard genome sequencing and annotation.</title>
        <authorList>
            <consortium name="The Broad Institute Genomics Platform"/>
            <consortium name="The Broad Institute Genome Sequencing Center for Infectious Disease"/>
            <person name="Wu L."/>
            <person name="Ma J."/>
        </authorList>
    </citation>
    <scope>NUCLEOTIDE SEQUENCE [LARGE SCALE GENOMIC DNA]</scope>
    <source>
        <strain evidence="4">CGMCC 1.12477</strain>
    </source>
</reference>
<dbReference type="EMBL" id="JBHUGD010000001">
    <property type="protein sequence ID" value="MFD1945583.1"/>
    <property type="molecule type" value="Genomic_DNA"/>
</dbReference>
<dbReference type="RefSeq" id="WP_343915517.1">
    <property type="nucleotide sequence ID" value="NZ_BAAAJT010000002.1"/>
</dbReference>
<evidence type="ECO:0000313" key="4">
    <source>
        <dbReference type="Proteomes" id="UP001597351"/>
    </source>
</evidence>